<organism evidence="2 3">
    <name type="scientific">Ornithinimicrobium pratense</name>
    <dbReference type="NCBI Taxonomy" id="2593973"/>
    <lineage>
        <taxon>Bacteria</taxon>
        <taxon>Bacillati</taxon>
        <taxon>Actinomycetota</taxon>
        <taxon>Actinomycetes</taxon>
        <taxon>Micrococcales</taxon>
        <taxon>Ornithinimicrobiaceae</taxon>
        <taxon>Ornithinimicrobium</taxon>
    </lineage>
</organism>
<dbReference type="AlphaFoldDB" id="A0A5J6V1G4"/>
<keyword evidence="3" id="KW-1185">Reference proteome</keyword>
<evidence type="ECO:0000313" key="2">
    <source>
        <dbReference type="EMBL" id="QFG67415.1"/>
    </source>
</evidence>
<evidence type="ECO:0000256" key="1">
    <source>
        <dbReference type="SAM" id="MobiDB-lite"/>
    </source>
</evidence>
<dbReference type="RefSeq" id="WP_158059813.1">
    <property type="nucleotide sequence ID" value="NZ_CP044427.1"/>
</dbReference>
<proteinExistence type="predicted"/>
<dbReference type="OrthoDB" id="4858156at2"/>
<reference evidence="2 3" key="1">
    <citation type="submission" date="2019-09" db="EMBL/GenBank/DDBJ databases">
        <title>Serinicoccus pratensis sp. nov., isolated from meadow soil.</title>
        <authorList>
            <person name="Zhang W."/>
        </authorList>
    </citation>
    <scope>NUCLEOTIDE SEQUENCE [LARGE SCALE GENOMIC DNA]</scope>
    <source>
        <strain evidence="2 3">W204</strain>
    </source>
</reference>
<protein>
    <submittedName>
        <fullName evidence="2">Uncharacterized protein</fullName>
    </submittedName>
</protein>
<dbReference type="KEGG" id="serw:FY030_00575"/>
<evidence type="ECO:0000313" key="3">
    <source>
        <dbReference type="Proteomes" id="UP000326546"/>
    </source>
</evidence>
<dbReference type="Proteomes" id="UP000326546">
    <property type="component" value="Chromosome"/>
</dbReference>
<name>A0A5J6V1G4_9MICO</name>
<sequence>MQTTHRLLNGEAVRIDVPDAVDLPGGTSLGVLALEGAGEMQVTAGSPADLSFFLQITGTALDREVALRGGRMLRHGRYAADPAQGVGWAIDVGEHQLFGFTLPTVDLESLTGFLTDVDVQADPLGAVLTPGGRVTWSPYRTLSIAQVVELPPPAEGGGSEGYGYLLDSRRARTGGLDGDRPGVPVRGGRLTRSGEQERHRYGVLESRDFVTYGLPGEDEAVDLVLTSLSEVLVELAP</sequence>
<feature type="region of interest" description="Disordered" evidence="1">
    <location>
        <begin position="173"/>
        <end position="197"/>
    </location>
</feature>
<dbReference type="EMBL" id="CP044427">
    <property type="protein sequence ID" value="QFG67415.1"/>
    <property type="molecule type" value="Genomic_DNA"/>
</dbReference>
<accession>A0A5J6V1G4</accession>
<gene>
    <name evidence="2" type="ORF">FY030_00575</name>
</gene>